<dbReference type="STRING" id="1034808.GIG_00702"/>
<dbReference type="EMBL" id="AFVJ01000003">
    <property type="protein sequence ID" value="EGS29544.1"/>
    <property type="molecule type" value="Genomic_DNA"/>
</dbReference>
<organism evidence="1 2">
    <name type="scientific">Mycoplasmopsis anatis 1340</name>
    <dbReference type="NCBI Taxonomy" id="1034808"/>
    <lineage>
        <taxon>Bacteria</taxon>
        <taxon>Bacillati</taxon>
        <taxon>Mycoplasmatota</taxon>
        <taxon>Mycoplasmoidales</taxon>
        <taxon>Metamycoplasmataceae</taxon>
        <taxon>Mycoplasmopsis</taxon>
    </lineage>
</organism>
<dbReference type="RefSeq" id="WP_006886203.1">
    <property type="nucleotide sequence ID" value="NZ_AFVJ01000003.1"/>
</dbReference>
<dbReference type="AlphaFoldDB" id="F9QCI4"/>
<sequence>MSDLKYNNEYVSKVDYKKGNFIFEKLKNNKGVNNLIHSLSFNLNKNELIDELYKLKLNEEEMRFLIYKVSPFLSSIKNDFQKNTTIIYIKKQNVFKSKNLMNDVEIVNENFNDHVLNDWDFQMKNNEETMYKIAFNFSDNFKKGIVWKVTDGWFSYPELYIAPTNEYIKDSIEEPSVSSFKHLSPGTSFNFGNKIKEISK</sequence>
<keyword evidence="2" id="KW-1185">Reference proteome</keyword>
<name>F9QCI4_9BACT</name>
<protein>
    <submittedName>
        <fullName evidence="1">Uncharacterized protein</fullName>
    </submittedName>
</protein>
<reference evidence="1 2" key="1">
    <citation type="journal article" date="2011" name="J. Bacteriol.">
        <title>Genome Sequence of Duck Pathogen Mycoplasma anatis Strain 1340.</title>
        <authorList>
            <person name="Guo Z."/>
            <person name="Chen P."/>
            <person name="Ren P."/>
            <person name="Kuang S."/>
            <person name="Zhou Z."/>
            <person name="Li Z."/>
            <person name="Liu M."/>
            <person name="Shi D."/>
            <person name="Xiao Y."/>
            <person name="Wang X."/>
            <person name="Zhou R."/>
            <person name="Jin H."/>
            <person name="Bi D."/>
        </authorList>
    </citation>
    <scope>NUCLEOTIDE SEQUENCE [LARGE SCALE GENOMIC DNA]</scope>
    <source>
        <strain evidence="1 2">1340</strain>
    </source>
</reference>
<dbReference type="GeneID" id="65653784"/>
<gene>
    <name evidence="1" type="ORF">GIG_00702</name>
</gene>
<dbReference type="Proteomes" id="UP000005055">
    <property type="component" value="Unassembled WGS sequence"/>
</dbReference>
<evidence type="ECO:0000313" key="2">
    <source>
        <dbReference type="Proteomes" id="UP000005055"/>
    </source>
</evidence>
<accession>F9QCI4</accession>
<proteinExistence type="predicted"/>
<comment type="caution">
    <text evidence="1">The sequence shown here is derived from an EMBL/GenBank/DDBJ whole genome shotgun (WGS) entry which is preliminary data.</text>
</comment>
<evidence type="ECO:0000313" key="1">
    <source>
        <dbReference type="EMBL" id="EGS29544.1"/>
    </source>
</evidence>